<dbReference type="RefSeq" id="WP_310502892.1">
    <property type="nucleotide sequence ID" value="NZ_JAVDSB010000033.1"/>
</dbReference>
<feature type="transmembrane region" description="Helical" evidence="9">
    <location>
        <begin position="86"/>
        <end position="106"/>
    </location>
</feature>
<dbReference type="InterPro" id="IPR037294">
    <property type="entry name" value="ABC_BtuC-like"/>
</dbReference>
<protein>
    <submittedName>
        <fullName evidence="10">Manganese/zinc/iron transport system permease protein</fullName>
    </submittedName>
</protein>
<accession>A0ABU1P7M5</accession>
<comment type="similarity">
    <text evidence="2 8">Belongs to the ABC-3 integral membrane protein family.</text>
</comment>
<feature type="transmembrane region" description="Helical" evidence="9">
    <location>
        <begin position="172"/>
        <end position="196"/>
    </location>
</feature>
<gene>
    <name evidence="10" type="ORF">J2736_006846</name>
</gene>
<comment type="subcellular location">
    <subcellularLocation>
        <location evidence="1 8">Cell membrane</location>
        <topology evidence="1 8">Multi-pass membrane protein</topology>
    </subcellularLocation>
</comment>
<evidence type="ECO:0000313" key="10">
    <source>
        <dbReference type="EMBL" id="MDR6555584.1"/>
    </source>
</evidence>
<evidence type="ECO:0000256" key="2">
    <source>
        <dbReference type="ARBA" id="ARBA00008034"/>
    </source>
</evidence>
<evidence type="ECO:0000256" key="4">
    <source>
        <dbReference type="ARBA" id="ARBA00022475"/>
    </source>
</evidence>
<evidence type="ECO:0000256" key="9">
    <source>
        <dbReference type="SAM" id="Phobius"/>
    </source>
</evidence>
<keyword evidence="5 8" id="KW-0812">Transmembrane</keyword>
<feature type="transmembrane region" description="Helical" evidence="9">
    <location>
        <begin position="228"/>
        <end position="247"/>
    </location>
</feature>
<keyword evidence="4" id="KW-1003">Cell membrane</keyword>
<feature type="transmembrane region" description="Helical" evidence="9">
    <location>
        <begin position="56"/>
        <end position="74"/>
    </location>
</feature>
<evidence type="ECO:0000256" key="1">
    <source>
        <dbReference type="ARBA" id="ARBA00004651"/>
    </source>
</evidence>
<keyword evidence="6 9" id="KW-1133">Transmembrane helix</keyword>
<dbReference type="Proteomes" id="UP001267290">
    <property type="component" value="Unassembled WGS sequence"/>
</dbReference>
<organism evidence="10 11">
    <name type="scientific">Paenibacillus qinlingensis</name>
    <dbReference type="NCBI Taxonomy" id="1837343"/>
    <lineage>
        <taxon>Bacteria</taxon>
        <taxon>Bacillati</taxon>
        <taxon>Bacillota</taxon>
        <taxon>Bacilli</taxon>
        <taxon>Bacillales</taxon>
        <taxon>Paenibacillaceae</taxon>
        <taxon>Paenibacillus</taxon>
    </lineage>
</organism>
<evidence type="ECO:0000256" key="8">
    <source>
        <dbReference type="RuleBase" id="RU003943"/>
    </source>
</evidence>
<evidence type="ECO:0000256" key="5">
    <source>
        <dbReference type="ARBA" id="ARBA00022692"/>
    </source>
</evidence>
<name>A0ABU1P7M5_9BACL</name>
<dbReference type="SUPFAM" id="SSF81345">
    <property type="entry name" value="ABC transporter involved in vitamin B12 uptake, BtuC"/>
    <property type="match status" value="1"/>
</dbReference>
<dbReference type="PANTHER" id="PTHR30477:SF8">
    <property type="entry name" value="METAL TRANSPORT SYSTEM MEMBRANE PROTEIN CT_070-RELATED"/>
    <property type="match status" value="1"/>
</dbReference>
<proteinExistence type="inferred from homology"/>
<feature type="transmembrane region" description="Helical" evidence="9">
    <location>
        <begin position="141"/>
        <end position="160"/>
    </location>
</feature>
<feature type="transmembrane region" description="Helical" evidence="9">
    <location>
        <begin position="253"/>
        <end position="279"/>
    </location>
</feature>
<dbReference type="CDD" id="cd06550">
    <property type="entry name" value="TM_ABC_iron-siderophores_like"/>
    <property type="match status" value="1"/>
</dbReference>
<dbReference type="Pfam" id="PF00950">
    <property type="entry name" value="ABC-3"/>
    <property type="match status" value="1"/>
</dbReference>
<comment type="caution">
    <text evidence="10">The sequence shown here is derived from an EMBL/GenBank/DDBJ whole genome shotgun (WGS) entry which is preliminary data.</text>
</comment>
<reference evidence="10 11" key="1">
    <citation type="submission" date="2023-07" db="EMBL/GenBank/DDBJ databases">
        <title>Sorghum-associated microbial communities from plants grown in Nebraska, USA.</title>
        <authorList>
            <person name="Schachtman D."/>
        </authorList>
    </citation>
    <scope>NUCLEOTIDE SEQUENCE [LARGE SCALE GENOMIC DNA]</scope>
    <source>
        <strain evidence="10 11">CC258</strain>
    </source>
</reference>
<feature type="transmembrane region" description="Helical" evidence="9">
    <location>
        <begin position="202"/>
        <end position="221"/>
    </location>
</feature>
<dbReference type="PANTHER" id="PTHR30477">
    <property type="entry name" value="ABC-TRANSPORTER METAL-BINDING PROTEIN"/>
    <property type="match status" value="1"/>
</dbReference>
<feature type="transmembrane region" description="Helical" evidence="9">
    <location>
        <begin position="31"/>
        <end position="50"/>
    </location>
</feature>
<evidence type="ECO:0000256" key="6">
    <source>
        <dbReference type="ARBA" id="ARBA00022989"/>
    </source>
</evidence>
<dbReference type="InterPro" id="IPR001626">
    <property type="entry name" value="ABC_TroCD"/>
</dbReference>
<keyword evidence="7 9" id="KW-0472">Membrane</keyword>
<keyword evidence="11" id="KW-1185">Reference proteome</keyword>
<sequence length="297" mass="31346">MNDFWIILTAALVAASCSLVGCFLVLRKMAMIGDAISHSVLPGIVIAFLISGSRGSIFMLIGAAVIGLITVFLIQLFQQSGVQSDASIGVVFTAMFSIGVVLVSLYTRQIDLDLDCVLYGEIAYVPWNTIEVGGISIGPKAVWAVGFALVLSSLVIGIFYKQFKLCSFDPALAAAVGIPVLLFHYLLMGLVSITTVASFESVGAILVVGMLIVPAATAYLLTEKLRVMILLSMAVGVISSVIGYYVAYLLDASIAGCMISVAGAMFVLAFLLSPTNGLIIRKIRQKRGLSGMTPESA</sequence>
<feature type="transmembrane region" description="Helical" evidence="9">
    <location>
        <begin position="6"/>
        <end position="26"/>
    </location>
</feature>
<evidence type="ECO:0000256" key="7">
    <source>
        <dbReference type="ARBA" id="ARBA00023136"/>
    </source>
</evidence>
<dbReference type="Gene3D" id="1.10.3470.10">
    <property type="entry name" value="ABC transporter involved in vitamin B12 uptake, BtuC"/>
    <property type="match status" value="1"/>
</dbReference>
<evidence type="ECO:0000313" key="11">
    <source>
        <dbReference type="Proteomes" id="UP001267290"/>
    </source>
</evidence>
<evidence type="ECO:0000256" key="3">
    <source>
        <dbReference type="ARBA" id="ARBA00022448"/>
    </source>
</evidence>
<dbReference type="EMBL" id="JAVDSB010000033">
    <property type="protein sequence ID" value="MDR6555584.1"/>
    <property type="molecule type" value="Genomic_DNA"/>
</dbReference>
<keyword evidence="3 8" id="KW-0813">Transport</keyword>